<proteinExistence type="predicted"/>
<evidence type="ECO:0000256" key="1">
    <source>
        <dbReference type="SAM" id="MobiDB-lite"/>
    </source>
</evidence>
<evidence type="ECO:0000313" key="3">
    <source>
        <dbReference type="Proteomes" id="UP000299102"/>
    </source>
</evidence>
<comment type="caution">
    <text evidence="2">The sequence shown here is derived from an EMBL/GenBank/DDBJ whole genome shotgun (WGS) entry which is preliminary data.</text>
</comment>
<sequence length="86" mass="8921">MTDPPAVISGRKVCNVAECVSPAPALQAPGPPSTGGRRALEEHDSDGGGRRGDNFELKVRDAAGGGRRRGGGGAHLRGRWLFCLTL</sequence>
<gene>
    <name evidence="2" type="ORF">EVAR_94571_1</name>
</gene>
<evidence type="ECO:0000313" key="2">
    <source>
        <dbReference type="EMBL" id="GBP30260.1"/>
    </source>
</evidence>
<name>A0A4C1UVJ6_EUMVA</name>
<reference evidence="2 3" key="1">
    <citation type="journal article" date="2019" name="Commun. Biol.">
        <title>The bagworm genome reveals a unique fibroin gene that provides high tensile strength.</title>
        <authorList>
            <person name="Kono N."/>
            <person name="Nakamura H."/>
            <person name="Ohtoshi R."/>
            <person name="Tomita M."/>
            <person name="Numata K."/>
            <person name="Arakawa K."/>
        </authorList>
    </citation>
    <scope>NUCLEOTIDE SEQUENCE [LARGE SCALE GENOMIC DNA]</scope>
</reference>
<dbReference type="Proteomes" id="UP000299102">
    <property type="component" value="Unassembled WGS sequence"/>
</dbReference>
<feature type="region of interest" description="Disordered" evidence="1">
    <location>
        <begin position="23"/>
        <end position="56"/>
    </location>
</feature>
<protein>
    <submittedName>
        <fullName evidence="2">Uncharacterized protein</fullName>
    </submittedName>
</protein>
<keyword evidence="3" id="KW-1185">Reference proteome</keyword>
<organism evidence="2 3">
    <name type="scientific">Eumeta variegata</name>
    <name type="common">Bagworm moth</name>
    <name type="synonym">Eumeta japonica</name>
    <dbReference type="NCBI Taxonomy" id="151549"/>
    <lineage>
        <taxon>Eukaryota</taxon>
        <taxon>Metazoa</taxon>
        <taxon>Ecdysozoa</taxon>
        <taxon>Arthropoda</taxon>
        <taxon>Hexapoda</taxon>
        <taxon>Insecta</taxon>
        <taxon>Pterygota</taxon>
        <taxon>Neoptera</taxon>
        <taxon>Endopterygota</taxon>
        <taxon>Lepidoptera</taxon>
        <taxon>Glossata</taxon>
        <taxon>Ditrysia</taxon>
        <taxon>Tineoidea</taxon>
        <taxon>Psychidae</taxon>
        <taxon>Oiketicinae</taxon>
        <taxon>Eumeta</taxon>
    </lineage>
</organism>
<dbReference type="EMBL" id="BGZK01000230">
    <property type="protein sequence ID" value="GBP30260.1"/>
    <property type="molecule type" value="Genomic_DNA"/>
</dbReference>
<dbReference type="AlphaFoldDB" id="A0A4C1UVJ6"/>
<feature type="compositionally biased region" description="Basic and acidic residues" evidence="1">
    <location>
        <begin position="38"/>
        <end position="56"/>
    </location>
</feature>
<accession>A0A4C1UVJ6</accession>